<protein>
    <submittedName>
        <fullName evidence="2">Uncharacterized protein</fullName>
    </submittedName>
</protein>
<evidence type="ECO:0000256" key="1">
    <source>
        <dbReference type="SAM" id="SignalP"/>
    </source>
</evidence>
<name>A0A0W0FN85_MONRR</name>
<feature type="signal peptide" evidence="1">
    <location>
        <begin position="1"/>
        <end position="17"/>
    </location>
</feature>
<sequence>MFSRAFVLISLVAATVAAPAAIFVRRQLPGQVLTEFRNGGIPGNVAQNECGIQIGPDDAAFLISRVIFRNAIPGSTAAENGICGRLDATIFAPDASGIILNTTKSWLAPVGFCEECDEGSVTLNSKAFAELGGDPTVGVIPNVYPRFG</sequence>
<comment type="caution">
    <text evidence="2">The sequence shown here is derived from an EMBL/GenBank/DDBJ whole genome shotgun (WGS) entry which is preliminary data.</text>
</comment>
<dbReference type="EMBL" id="LATX01001818">
    <property type="protein sequence ID" value="KTB37789.1"/>
    <property type="molecule type" value="Genomic_DNA"/>
</dbReference>
<gene>
    <name evidence="2" type="ORF">WG66_9629</name>
</gene>
<evidence type="ECO:0000313" key="3">
    <source>
        <dbReference type="Proteomes" id="UP000054988"/>
    </source>
</evidence>
<reference evidence="2 3" key="1">
    <citation type="submission" date="2015-12" db="EMBL/GenBank/DDBJ databases">
        <title>Draft genome sequence of Moniliophthora roreri, the causal agent of frosty pod rot of cacao.</title>
        <authorList>
            <person name="Aime M.C."/>
            <person name="Diaz-Valderrama J.R."/>
            <person name="Kijpornyongpan T."/>
            <person name="Phillips-Mora W."/>
        </authorList>
    </citation>
    <scope>NUCLEOTIDE SEQUENCE [LARGE SCALE GENOMIC DNA]</scope>
    <source>
        <strain evidence="2 3">MCA 2952</strain>
    </source>
</reference>
<evidence type="ECO:0000313" key="2">
    <source>
        <dbReference type="EMBL" id="KTB37789.1"/>
    </source>
</evidence>
<dbReference type="AlphaFoldDB" id="A0A0W0FN85"/>
<accession>A0A0W0FN85</accession>
<organism evidence="2 3">
    <name type="scientific">Moniliophthora roreri</name>
    <name type="common">Frosty pod rot fungus</name>
    <name type="synonym">Monilia roreri</name>
    <dbReference type="NCBI Taxonomy" id="221103"/>
    <lineage>
        <taxon>Eukaryota</taxon>
        <taxon>Fungi</taxon>
        <taxon>Dikarya</taxon>
        <taxon>Basidiomycota</taxon>
        <taxon>Agaricomycotina</taxon>
        <taxon>Agaricomycetes</taxon>
        <taxon>Agaricomycetidae</taxon>
        <taxon>Agaricales</taxon>
        <taxon>Marasmiineae</taxon>
        <taxon>Marasmiaceae</taxon>
        <taxon>Moniliophthora</taxon>
    </lineage>
</organism>
<feature type="chain" id="PRO_5006901981" evidence="1">
    <location>
        <begin position="18"/>
        <end position="148"/>
    </location>
</feature>
<dbReference type="Proteomes" id="UP000054988">
    <property type="component" value="Unassembled WGS sequence"/>
</dbReference>
<keyword evidence="1" id="KW-0732">Signal</keyword>
<proteinExistence type="predicted"/>